<keyword evidence="6 13" id="KW-0375">Hydrogen ion transport</keyword>
<evidence type="ECO:0000256" key="12">
    <source>
        <dbReference type="ARBA" id="ARBA00037847"/>
    </source>
</evidence>
<dbReference type="EMBL" id="CP037940">
    <property type="protein sequence ID" value="QBO37494.1"/>
    <property type="molecule type" value="Genomic_DNA"/>
</dbReference>
<evidence type="ECO:0000313" key="16">
    <source>
        <dbReference type="EMBL" id="QBO37494.1"/>
    </source>
</evidence>
<accession>A0A4P6YXA0</accession>
<dbReference type="GO" id="GO:0046933">
    <property type="term" value="F:proton-transporting ATP synthase activity, rotational mechanism"/>
    <property type="evidence" value="ECO:0007669"/>
    <property type="project" value="UniProtKB-UniRule"/>
</dbReference>
<dbReference type="KEGG" id="wei:EQG49_09775"/>
<feature type="coiled-coil region" evidence="15">
    <location>
        <begin position="47"/>
        <end position="77"/>
    </location>
</feature>
<protein>
    <recommendedName>
        <fullName evidence="13">ATP synthase subunit b</fullName>
    </recommendedName>
    <alternativeName>
        <fullName evidence="13">ATP synthase F(0) sector subunit b</fullName>
    </alternativeName>
    <alternativeName>
        <fullName evidence="13">ATPase subunit I</fullName>
    </alternativeName>
    <alternativeName>
        <fullName evidence="13">F-type ATPase subunit b</fullName>
        <shortName evidence="13">F-ATPase subunit b</shortName>
    </alternativeName>
</protein>
<dbReference type="GO" id="GO:0012505">
    <property type="term" value="C:endomembrane system"/>
    <property type="evidence" value="ECO:0007669"/>
    <property type="project" value="UniProtKB-SubCell"/>
</dbReference>
<dbReference type="SUPFAM" id="SSF81573">
    <property type="entry name" value="F1F0 ATP synthase subunit B, membrane domain"/>
    <property type="match status" value="1"/>
</dbReference>
<comment type="function">
    <text evidence="11 13">F(1)F(0) ATP synthase produces ATP from ADP in the presence of a proton or sodium gradient. F-type ATPases consist of two structural domains, F(1) containing the extramembraneous catalytic core and F(0) containing the membrane proton channel, linked together by a central stalk and a peripheral stalk. During catalysis, ATP synthesis in the catalytic domain of F(1) is coupled via a rotary mechanism of the central stalk subunits to proton translocation.</text>
</comment>
<gene>
    <name evidence="13 16" type="primary">atpF</name>
    <name evidence="16" type="ORF">EQG49_09775</name>
</gene>
<comment type="subcellular location">
    <subcellularLocation>
        <location evidence="13">Cell membrane</location>
        <topology evidence="13">Single-pass membrane protein</topology>
    </subcellularLocation>
    <subcellularLocation>
        <location evidence="12">Endomembrane system</location>
        <topology evidence="12">Single-pass membrane protein</topology>
    </subcellularLocation>
</comment>
<dbReference type="HAMAP" id="MF_01398">
    <property type="entry name" value="ATP_synth_b_bprime"/>
    <property type="match status" value="1"/>
</dbReference>
<keyword evidence="7 13" id="KW-1133">Transmembrane helix</keyword>
<dbReference type="Gene3D" id="6.10.250.1580">
    <property type="match status" value="1"/>
</dbReference>
<keyword evidence="4 13" id="KW-0138">CF(0)</keyword>
<proteinExistence type="inferred from homology"/>
<keyword evidence="15" id="KW-0175">Coiled coil</keyword>
<dbReference type="Proteomes" id="UP000292886">
    <property type="component" value="Chromosome"/>
</dbReference>
<evidence type="ECO:0000256" key="6">
    <source>
        <dbReference type="ARBA" id="ARBA00022781"/>
    </source>
</evidence>
<evidence type="ECO:0000256" key="13">
    <source>
        <dbReference type="HAMAP-Rule" id="MF_01398"/>
    </source>
</evidence>
<dbReference type="InterPro" id="IPR002146">
    <property type="entry name" value="ATP_synth_b/b'su_bac/chlpt"/>
</dbReference>
<dbReference type="GO" id="GO:0046961">
    <property type="term" value="F:proton-transporting ATPase activity, rotational mechanism"/>
    <property type="evidence" value="ECO:0007669"/>
    <property type="project" value="TreeGrafter"/>
</dbReference>
<comment type="function">
    <text evidence="13">Component of the F(0) channel, it forms part of the peripheral stalk, linking F(1) to F(0).</text>
</comment>
<reference evidence="17" key="1">
    <citation type="submission" date="2019-03" db="EMBL/GenBank/DDBJ databases">
        <title>Weissella sp. 26KH-42 Genome sequencing.</title>
        <authorList>
            <person name="Heo J."/>
            <person name="Kim S.-J."/>
            <person name="Kim J.-S."/>
            <person name="Hong S.-B."/>
            <person name="Kwon S.-W."/>
        </authorList>
    </citation>
    <scope>NUCLEOTIDE SEQUENCE [LARGE SCALE GENOMIC DNA]</scope>
    <source>
        <strain evidence="17">26KH-42</strain>
    </source>
</reference>
<dbReference type="OrthoDB" id="282095at2"/>
<dbReference type="GO" id="GO:0005886">
    <property type="term" value="C:plasma membrane"/>
    <property type="evidence" value="ECO:0007669"/>
    <property type="project" value="UniProtKB-SubCell"/>
</dbReference>
<keyword evidence="2 13" id="KW-0813">Transport</keyword>
<feature type="transmembrane region" description="Helical" evidence="13">
    <location>
        <begin position="17"/>
        <end position="36"/>
    </location>
</feature>
<evidence type="ECO:0000256" key="2">
    <source>
        <dbReference type="ARBA" id="ARBA00022448"/>
    </source>
</evidence>
<keyword evidence="17" id="KW-1185">Reference proteome</keyword>
<dbReference type="CDD" id="cd06503">
    <property type="entry name" value="ATP-synt_Fo_b"/>
    <property type="match status" value="1"/>
</dbReference>
<evidence type="ECO:0000256" key="10">
    <source>
        <dbReference type="ARBA" id="ARBA00023310"/>
    </source>
</evidence>
<evidence type="ECO:0000256" key="5">
    <source>
        <dbReference type="ARBA" id="ARBA00022692"/>
    </source>
</evidence>
<dbReference type="PANTHER" id="PTHR33445">
    <property type="entry name" value="ATP SYNTHASE SUBUNIT B', CHLOROPLASTIC"/>
    <property type="match status" value="1"/>
</dbReference>
<evidence type="ECO:0000256" key="14">
    <source>
        <dbReference type="RuleBase" id="RU003848"/>
    </source>
</evidence>
<keyword evidence="9 13" id="KW-0472">Membrane</keyword>
<evidence type="ECO:0000313" key="17">
    <source>
        <dbReference type="Proteomes" id="UP000292886"/>
    </source>
</evidence>
<evidence type="ECO:0000256" key="15">
    <source>
        <dbReference type="SAM" id="Coils"/>
    </source>
</evidence>
<evidence type="ECO:0000256" key="7">
    <source>
        <dbReference type="ARBA" id="ARBA00022989"/>
    </source>
</evidence>
<dbReference type="AlphaFoldDB" id="A0A4P6YXA0"/>
<evidence type="ECO:0000256" key="3">
    <source>
        <dbReference type="ARBA" id="ARBA00022475"/>
    </source>
</evidence>
<keyword evidence="5 13" id="KW-0812">Transmembrane</keyword>
<sequence length="172" mass="18579">MFSVDVLAGTKLASGDMFFFILSFVILMLLVKHFAWGPVTKMMQDRADKVANDIDAAETARQEAEKLAGERREALQSSRQEASTIVTDAKAVGNKQRDAIVSDAQASAAALKQSATAEIEQERQDALAGVQNDVADLSVQIAAKIIQKELKIEDQKALIDSYIEGLGASHEA</sequence>
<comment type="similarity">
    <text evidence="1 13 14">Belongs to the ATPase B chain family.</text>
</comment>
<dbReference type="RefSeq" id="WP_133364571.1">
    <property type="nucleotide sequence ID" value="NZ_CP037940.1"/>
</dbReference>
<name>A0A4P6YXA0_9LACO</name>
<dbReference type="InterPro" id="IPR005864">
    <property type="entry name" value="ATP_synth_F0_bsu_bac"/>
</dbReference>
<dbReference type="InterPro" id="IPR028987">
    <property type="entry name" value="ATP_synth_B-like_membr_sf"/>
</dbReference>
<dbReference type="NCBIfam" id="TIGR01144">
    <property type="entry name" value="ATP_synt_b"/>
    <property type="match status" value="1"/>
</dbReference>
<evidence type="ECO:0000256" key="4">
    <source>
        <dbReference type="ARBA" id="ARBA00022547"/>
    </source>
</evidence>
<organism evidence="16 17">
    <name type="scientific">Periweissella cryptocerci</name>
    <dbReference type="NCBI Taxonomy" id="2506420"/>
    <lineage>
        <taxon>Bacteria</taxon>
        <taxon>Bacillati</taxon>
        <taxon>Bacillota</taxon>
        <taxon>Bacilli</taxon>
        <taxon>Lactobacillales</taxon>
        <taxon>Lactobacillaceae</taxon>
        <taxon>Periweissella</taxon>
    </lineage>
</organism>
<keyword evidence="8 13" id="KW-0406">Ion transport</keyword>
<evidence type="ECO:0000256" key="11">
    <source>
        <dbReference type="ARBA" id="ARBA00025198"/>
    </source>
</evidence>
<evidence type="ECO:0000256" key="1">
    <source>
        <dbReference type="ARBA" id="ARBA00005513"/>
    </source>
</evidence>
<keyword evidence="10 13" id="KW-0066">ATP synthesis</keyword>
<comment type="subunit">
    <text evidence="13">F-type ATPases have 2 components, F(1) - the catalytic core - and F(0) - the membrane proton channel. F(1) has five subunits: alpha(3), beta(3), gamma(1), delta(1), epsilon(1). F(0) has three main subunits: a(1), b(2) and c(10-14). The alpha and beta chains form an alternating ring which encloses part of the gamma chain. F(1) is attached to F(0) by a central stalk formed by the gamma and epsilon chains, while a peripheral stalk is formed by the delta and b chains.</text>
</comment>
<evidence type="ECO:0000256" key="9">
    <source>
        <dbReference type="ARBA" id="ARBA00023136"/>
    </source>
</evidence>
<keyword evidence="3 13" id="KW-1003">Cell membrane</keyword>
<dbReference type="PANTHER" id="PTHR33445:SF1">
    <property type="entry name" value="ATP SYNTHASE SUBUNIT B"/>
    <property type="match status" value="1"/>
</dbReference>
<dbReference type="GO" id="GO:0045259">
    <property type="term" value="C:proton-transporting ATP synthase complex"/>
    <property type="evidence" value="ECO:0007669"/>
    <property type="project" value="UniProtKB-KW"/>
</dbReference>
<dbReference type="Pfam" id="PF00430">
    <property type="entry name" value="ATP-synt_B"/>
    <property type="match status" value="1"/>
</dbReference>
<dbReference type="InterPro" id="IPR050059">
    <property type="entry name" value="ATP_synthase_B_chain"/>
</dbReference>
<evidence type="ECO:0000256" key="8">
    <source>
        <dbReference type="ARBA" id="ARBA00023065"/>
    </source>
</evidence>